<feature type="region of interest" description="Disordered" evidence="5">
    <location>
        <begin position="226"/>
        <end position="254"/>
    </location>
</feature>
<evidence type="ECO:0000259" key="6">
    <source>
        <dbReference type="Pfam" id="PF00884"/>
    </source>
</evidence>
<dbReference type="AlphaFoldDB" id="A0A1A9GGU1"/>
<dbReference type="OrthoDB" id="9777306at2"/>
<evidence type="ECO:0000313" key="8">
    <source>
        <dbReference type="Proteomes" id="UP000077868"/>
    </source>
</evidence>
<evidence type="ECO:0000256" key="4">
    <source>
        <dbReference type="ARBA" id="ARBA00023180"/>
    </source>
</evidence>
<proteinExistence type="inferred from homology"/>
<dbReference type="STRING" id="1300347.I601_1075"/>
<keyword evidence="3 7" id="KW-0378">Hydrolase</keyword>
<dbReference type="RefSeq" id="WP_068107160.1">
    <property type="nucleotide sequence ID" value="NZ_CP015079.1"/>
</dbReference>
<dbReference type="CDD" id="cd16147">
    <property type="entry name" value="G6S"/>
    <property type="match status" value="1"/>
</dbReference>
<keyword evidence="2" id="KW-0732">Signal</keyword>
<organism evidence="7 8">
    <name type="scientific">Nocardioides dokdonensis FR1436</name>
    <dbReference type="NCBI Taxonomy" id="1300347"/>
    <lineage>
        <taxon>Bacteria</taxon>
        <taxon>Bacillati</taxon>
        <taxon>Actinomycetota</taxon>
        <taxon>Actinomycetes</taxon>
        <taxon>Propionibacteriales</taxon>
        <taxon>Nocardioidaceae</taxon>
        <taxon>Nocardioides</taxon>
    </lineage>
</organism>
<accession>A0A1A9GGU1</accession>
<dbReference type="InterPro" id="IPR000917">
    <property type="entry name" value="Sulfatase_N"/>
</dbReference>
<evidence type="ECO:0000256" key="3">
    <source>
        <dbReference type="ARBA" id="ARBA00022801"/>
    </source>
</evidence>
<evidence type="ECO:0000256" key="2">
    <source>
        <dbReference type="ARBA" id="ARBA00022729"/>
    </source>
</evidence>
<keyword evidence="8" id="KW-1185">Reference proteome</keyword>
<gene>
    <name evidence="7" type="primary">betC_3</name>
    <name evidence="7" type="ORF">I601_1075</name>
</gene>
<dbReference type="PANTHER" id="PTHR43108:SF8">
    <property type="entry name" value="SD21168P"/>
    <property type="match status" value="1"/>
</dbReference>
<dbReference type="EMBL" id="CP015079">
    <property type="protein sequence ID" value="ANH37517.1"/>
    <property type="molecule type" value="Genomic_DNA"/>
</dbReference>
<dbReference type="PROSITE" id="PS00523">
    <property type="entry name" value="SULFATASE_1"/>
    <property type="match status" value="1"/>
</dbReference>
<dbReference type="InterPro" id="IPR017850">
    <property type="entry name" value="Alkaline_phosphatase_core_sf"/>
</dbReference>
<dbReference type="GO" id="GO:0047753">
    <property type="term" value="F:choline-sulfatase activity"/>
    <property type="evidence" value="ECO:0007669"/>
    <property type="project" value="UniProtKB-EC"/>
</dbReference>
<dbReference type="InterPro" id="IPR024607">
    <property type="entry name" value="Sulfatase_CS"/>
</dbReference>
<sequence>MPSLAPPRLPRPLVAAFVAYVVLLSVAAVVQLRAEPVAPRSQDRPNIVLVTTDDQRLDEMQFLPNAQRLLGEAGLTFENALTPHPLCCPARAELMTGQLAQNNGVRGNFPPQGGYDAFDNQQHIGVWLQEAGYSTAFLGKMLNGYSKNDGRDPGWDIFDATSHGFADYYDFVQYDEDGPVQVEGYYTDYVGEKAVEYVDRLAGSDDPFFLWVSHFAPHPARERDTCKSETCGLVPPRPSPAQREEQRRTGELPHQAEADALARSIIDSPSFNEADVSDKQALVRRQGSFSEGKVVRSARGRAAALDALDQTLEPLVEQLRAEGELDNTYIVLVTDNGFQMGEHRWFGKILPYEESVRTPLLVRGPGIGPGTTTDATATIVDLVPTFLDIAGAEAGVEVDGRSLLDLWRGEETEDLHPGGVLVQGGPFRPETPDTGWLYRGIRTDRYTWVRFHDGFVEMYDRDRDPHQVESVTGRPRYAAVEAELERRAEVLAACAGAEACNQDFGPLPEP</sequence>
<feature type="domain" description="Sulfatase N-terminal" evidence="6">
    <location>
        <begin position="45"/>
        <end position="392"/>
    </location>
</feature>
<dbReference type="SUPFAM" id="SSF53649">
    <property type="entry name" value="Alkaline phosphatase-like"/>
    <property type="match status" value="1"/>
</dbReference>
<reference evidence="7 8" key="1">
    <citation type="submission" date="2016-03" db="EMBL/GenBank/DDBJ databases">
        <title>Complete genome sequence of a soil Actinobacterium, Nocardioides dokdonensis FR1436.</title>
        <authorList>
            <person name="Kwon S.-K."/>
            <person name="Kim K."/>
            <person name="Kim J.F."/>
        </authorList>
    </citation>
    <scope>NUCLEOTIDE SEQUENCE [LARGE SCALE GENOMIC DNA]</scope>
    <source>
        <strain evidence="7 8">FR1436</strain>
    </source>
</reference>
<keyword evidence="4" id="KW-0325">Glycoprotein</keyword>
<dbReference type="KEGG" id="ndk:I601_1075"/>
<dbReference type="Proteomes" id="UP000077868">
    <property type="component" value="Chromosome"/>
</dbReference>
<feature type="compositionally biased region" description="Basic and acidic residues" evidence="5">
    <location>
        <begin position="242"/>
        <end position="254"/>
    </location>
</feature>
<evidence type="ECO:0000313" key="7">
    <source>
        <dbReference type="EMBL" id="ANH37517.1"/>
    </source>
</evidence>
<comment type="similarity">
    <text evidence="1">Belongs to the sulfatase family.</text>
</comment>
<dbReference type="EC" id="3.1.6.6" evidence="7"/>
<dbReference type="PANTHER" id="PTHR43108">
    <property type="entry name" value="N-ACETYLGLUCOSAMINE-6-SULFATASE FAMILY MEMBER"/>
    <property type="match status" value="1"/>
</dbReference>
<dbReference type="PATRIC" id="fig|1300347.3.peg.1075"/>
<evidence type="ECO:0000256" key="5">
    <source>
        <dbReference type="SAM" id="MobiDB-lite"/>
    </source>
</evidence>
<dbReference type="Pfam" id="PF00884">
    <property type="entry name" value="Sulfatase"/>
    <property type="match status" value="1"/>
</dbReference>
<protein>
    <submittedName>
        <fullName evidence="7">Choline-sulfatase</fullName>
        <ecNumber evidence="7">3.1.6.6</ecNumber>
    </submittedName>
</protein>
<dbReference type="Gene3D" id="3.40.720.10">
    <property type="entry name" value="Alkaline Phosphatase, subunit A"/>
    <property type="match status" value="1"/>
</dbReference>
<name>A0A1A9GGU1_9ACTN</name>
<evidence type="ECO:0000256" key="1">
    <source>
        <dbReference type="ARBA" id="ARBA00008779"/>
    </source>
</evidence>